<keyword evidence="1" id="KW-0732">Signal</keyword>
<dbReference type="Proteomes" id="UP001241603">
    <property type="component" value="Unassembled WGS sequence"/>
</dbReference>
<dbReference type="EMBL" id="JAUSVO010000001">
    <property type="protein sequence ID" value="MDQ0436116.1"/>
    <property type="molecule type" value="Genomic_DNA"/>
</dbReference>
<evidence type="ECO:0000313" key="2">
    <source>
        <dbReference type="EMBL" id="MDQ0436116.1"/>
    </source>
</evidence>
<sequence length="157" mass="16909">MKTHRTFAFAALAAASLAAFSSIPSAIPAAWADPVTDRIAALDPSVQDVRIAGDWEKDGRKGVYRIVVSRTAAEKPTARLFVQWIAVGIDGSQTVDRTTEVSELVGLKLDIVDFVAETDPDGLSIFVETLDPANDTDQSYELFIDSDGSYRFGPASN</sequence>
<dbReference type="PROSITE" id="PS51318">
    <property type="entry name" value="TAT"/>
    <property type="match status" value="1"/>
</dbReference>
<comment type="caution">
    <text evidence="2">The sequence shown here is derived from an EMBL/GenBank/DDBJ whole genome shotgun (WGS) entry which is preliminary data.</text>
</comment>
<keyword evidence="3" id="KW-1185">Reference proteome</keyword>
<dbReference type="RefSeq" id="WP_266347053.1">
    <property type="nucleotide sequence ID" value="NZ_JAPKNG010000001.1"/>
</dbReference>
<dbReference type="InterPro" id="IPR006311">
    <property type="entry name" value="TAT_signal"/>
</dbReference>
<organism evidence="2 3">
    <name type="scientific">Kaistia dalseonensis</name>
    <dbReference type="NCBI Taxonomy" id="410840"/>
    <lineage>
        <taxon>Bacteria</taxon>
        <taxon>Pseudomonadati</taxon>
        <taxon>Pseudomonadota</taxon>
        <taxon>Alphaproteobacteria</taxon>
        <taxon>Hyphomicrobiales</taxon>
        <taxon>Kaistiaceae</taxon>
        <taxon>Kaistia</taxon>
    </lineage>
</organism>
<feature type="signal peptide" evidence="1">
    <location>
        <begin position="1"/>
        <end position="26"/>
    </location>
</feature>
<name>A0ABU0H1E5_9HYPH</name>
<feature type="chain" id="PRO_5046313915" evidence="1">
    <location>
        <begin position="27"/>
        <end position="157"/>
    </location>
</feature>
<accession>A0ABU0H1E5</accession>
<proteinExistence type="predicted"/>
<evidence type="ECO:0000313" key="3">
    <source>
        <dbReference type="Proteomes" id="UP001241603"/>
    </source>
</evidence>
<protein>
    <submittedName>
        <fullName evidence="2">Uncharacterized protein</fullName>
    </submittedName>
</protein>
<reference evidence="2 3" key="1">
    <citation type="submission" date="2023-07" db="EMBL/GenBank/DDBJ databases">
        <title>Genomic Encyclopedia of Type Strains, Phase IV (KMG-IV): sequencing the most valuable type-strain genomes for metagenomic binning, comparative biology and taxonomic classification.</title>
        <authorList>
            <person name="Goeker M."/>
        </authorList>
    </citation>
    <scope>NUCLEOTIDE SEQUENCE [LARGE SCALE GENOMIC DNA]</scope>
    <source>
        <strain evidence="2 3">B6-8</strain>
    </source>
</reference>
<evidence type="ECO:0000256" key="1">
    <source>
        <dbReference type="SAM" id="SignalP"/>
    </source>
</evidence>
<gene>
    <name evidence="2" type="ORF">QO014_000486</name>
</gene>